<dbReference type="InterPro" id="IPR012337">
    <property type="entry name" value="RNaseH-like_sf"/>
</dbReference>
<dbReference type="EMBL" id="JAAGAX010000013">
    <property type="protein sequence ID" value="KAF2293829.1"/>
    <property type="molecule type" value="Genomic_DNA"/>
</dbReference>
<dbReference type="GO" id="GO:0036503">
    <property type="term" value="P:ERAD pathway"/>
    <property type="evidence" value="ECO:0007669"/>
    <property type="project" value="TreeGrafter"/>
</dbReference>
<feature type="region of interest" description="Disordered" evidence="1">
    <location>
        <begin position="269"/>
        <end position="310"/>
    </location>
</feature>
<sequence>MVKYVVRPALPSGCEEKAGNCGAIAAKGSLNLGGYGVELAFKNMEYKAMDDSSIKKGVTLEDPRTEDLSQEVRGFIFSKILAGCSFLCEITLGFGVYSSFIYLLLNIRLVDIVQQELLLANQFSKLKVNVTKSLVSLEQLYRVPHSAIRKLLSTVSPLESDMFPVDFRSIHVHYLNNLEEDAMYKQWWSNINEILMPVFPGQLRYIRKNLFHAVYVVDLATSYGLEARGPRRRTGLELPSRDKVVSEQYVIAGSSPLLFLAVDKGEGWPRGPGQRGPRRCTGLELTSRDNVVSEQAPDDPNNAKRPNETGGKVPITIRVLLESGGGECQASMGHRFYSEKWLQEGEDERIRANDEFANFSLKSGAFADPDSIGSMYVTDPRKWWACFGSNAPLLQRLAFKVLGQPTSSSCCERNWSIYSFIHSCRRNKLTPKRAEDSVFIHNNLRLLSRNSFTYYDEKTKLWDVGGDQFGSMEDVGVLEFANLSLDQPDDKGVAGIGYDPNHAKRPNETGVGRVPIAIRVLLESGGESVRPQWDRGRQGLFNPTSDKKWVDPRQVRYVREISKILIIWASASLPTREKAGIGALAKGDLGAIRG</sequence>
<feature type="domain" description="HAT C-terminal dimerisation" evidence="2">
    <location>
        <begin position="379"/>
        <end position="444"/>
    </location>
</feature>
<evidence type="ECO:0000259" key="2">
    <source>
        <dbReference type="Pfam" id="PF05699"/>
    </source>
</evidence>
<evidence type="ECO:0008006" key="6">
    <source>
        <dbReference type="Google" id="ProtNLM"/>
    </source>
</evidence>
<evidence type="ECO:0000313" key="4">
    <source>
        <dbReference type="EMBL" id="KAF2293829.1"/>
    </source>
</evidence>
<reference evidence="4 5" key="1">
    <citation type="journal article" date="2020" name="Mol. Plant">
        <title>The Chromosome-Based Rubber Tree Genome Provides New Insights into Spurge Genome Evolution and Rubber Biosynthesis.</title>
        <authorList>
            <person name="Liu J."/>
            <person name="Shi C."/>
            <person name="Shi C.C."/>
            <person name="Li W."/>
            <person name="Zhang Q.J."/>
            <person name="Zhang Y."/>
            <person name="Li K."/>
            <person name="Lu H.F."/>
            <person name="Shi C."/>
            <person name="Zhu S.T."/>
            <person name="Xiao Z.Y."/>
            <person name="Nan H."/>
            <person name="Yue Y."/>
            <person name="Zhu X.G."/>
            <person name="Wu Y."/>
            <person name="Hong X.N."/>
            <person name="Fan G.Y."/>
            <person name="Tong Y."/>
            <person name="Zhang D."/>
            <person name="Mao C.L."/>
            <person name="Liu Y.L."/>
            <person name="Hao S.J."/>
            <person name="Liu W.Q."/>
            <person name="Lv M.Q."/>
            <person name="Zhang H.B."/>
            <person name="Liu Y."/>
            <person name="Hu-Tang G.R."/>
            <person name="Wang J.P."/>
            <person name="Wang J.H."/>
            <person name="Sun Y.H."/>
            <person name="Ni S.B."/>
            <person name="Chen W.B."/>
            <person name="Zhang X.C."/>
            <person name="Jiao Y.N."/>
            <person name="Eichler E.E."/>
            <person name="Li G.H."/>
            <person name="Liu X."/>
            <person name="Gao L.Z."/>
        </authorList>
    </citation>
    <scope>NUCLEOTIDE SEQUENCE [LARGE SCALE GENOMIC DNA]</scope>
    <source>
        <strain evidence="5">cv. GT1</strain>
        <tissue evidence="4">Leaf</tissue>
    </source>
</reference>
<dbReference type="PANTHER" id="PTHR11226:SF0">
    <property type="entry name" value="UDP-GLUCOSE:GLYCOPROTEIN GLUCOSYLTRANSFERASE"/>
    <property type="match status" value="1"/>
</dbReference>
<evidence type="ECO:0000313" key="5">
    <source>
        <dbReference type="Proteomes" id="UP000467840"/>
    </source>
</evidence>
<dbReference type="GO" id="GO:0018279">
    <property type="term" value="P:protein N-linked glycosylation via asparagine"/>
    <property type="evidence" value="ECO:0007669"/>
    <property type="project" value="TreeGrafter"/>
</dbReference>
<dbReference type="GO" id="GO:0003980">
    <property type="term" value="F:UDP-glucose:glycoprotein glucosyltransferase activity"/>
    <property type="evidence" value="ECO:0007669"/>
    <property type="project" value="InterPro"/>
</dbReference>
<accession>A0A6A6L2B6</accession>
<dbReference type="InterPro" id="IPR008906">
    <property type="entry name" value="HATC_C_dom"/>
</dbReference>
<dbReference type="Proteomes" id="UP000467840">
    <property type="component" value="Chromosome 7"/>
</dbReference>
<organism evidence="4 5">
    <name type="scientific">Hevea brasiliensis</name>
    <name type="common">Para rubber tree</name>
    <name type="synonym">Siphonia brasiliensis</name>
    <dbReference type="NCBI Taxonomy" id="3981"/>
    <lineage>
        <taxon>Eukaryota</taxon>
        <taxon>Viridiplantae</taxon>
        <taxon>Streptophyta</taxon>
        <taxon>Embryophyta</taxon>
        <taxon>Tracheophyta</taxon>
        <taxon>Spermatophyta</taxon>
        <taxon>Magnoliopsida</taxon>
        <taxon>eudicotyledons</taxon>
        <taxon>Gunneridae</taxon>
        <taxon>Pentapetalae</taxon>
        <taxon>rosids</taxon>
        <taxon>fabids</taxon>
        <taxon>Malpighiales</taxon>
        <taxon>Euphorbiaceae</taxon>
        <taxon>Crotonoideae</taxon>
        <taxon>Micrandreae</taxon>
        <taxon>Hevea</taxon>
    </lineage>
</organism>
<dbReference type="InterPro" id="IPR009448">
    <property type="entry name" value="UDP-g_GGtrans"/>
</dbReference>
<gene>
    <name evidence="4" type="ORF">GH714_005037</name>
</gene>
<keyword evidence="5" id="KW-1185">Reference proteome</keyword>
<dbReference type="GO" id="GO:0051082">
    <property type="term" value="F:unfolded protein binding"/>
    <property type="evidence" value="ECO:0007669"/>
    <property type="project" value="TreeGrafter"/>
</dbReference>
<proteinExistence type="predicted"/>
<dbReference type="GO" id="GO:0005783">
    <property type="term" value="C:endoplasmic reticulum"/>
    <property type="evidence" value="ECO:0007669"/>
    <property type="project" value="TreeGrafter"/>
</dbReference>
<comment type="caution">
    <text evidence="4">The sequence shown here is derived from an EMBL/GenBank/DDBJ whole genome shotgun (WGS) entry which is preliminary data.</text>
</comment>
<dbReference type="PANTHER" id="PTHR11226">
    <property type="entry name" value="UDP-GLUCOSE GLYCOPROTEIN:GLUCOSYLTRANSFERASE"/>
    <property type="match status" value="1"/>
</dbReference>
<dbReference type="Pfam" id="PF05699">
    <property type="entry name" value="Dimer_Tnp_hAT"/>
    <property type="match status" value="1"/>
</dbReference>
<dbReference type="GO" id="GO:0046983">
    <property type="term" value="F:protein dimerization activity"/>
    <property type="evidence" value="ECO:0007669"/>
    <property type="project" value="InterPro"/>
</dbReference>
<dbReference type="Pfam" id="PF18402">
    <property type="entry name" value="Thioredoxin_14"/>
    <property type="match status" value="1"/>
</dbReference>
<dbReference type="SUPFAM" id="SSF53098">
    <property type="entry name" value="Ribonuclease H-like"/>
    <property type="match status" value="1"/>
</dbReference>
<evidence type="ECO:0000259" key="3">
    <source>
        <dbReference type="Pfam" id="PF18402"/>
    </source>
</evidence>
<feature type="domain" description="UGGT thioredoxin-like" evidence="3">
    <location>
        <begin position="166"/>
        <end position="221"/>
    </location>
</feature>
<dbReference type="InterPro" id="IPR040692">
    <property type="entry name" value="UGGT_TRXL_3"/>
</dbReference>
<evidence type="ECO:0000256" key="1">
    <source>
        <dbReference type="SAM" id="MobiDB-lite"/>
    </source>
</evidence>
<protein>
    <recommendedName>
        <fullName evidence="6">HAT C-terminal dimerisation domain-containing protein</fullName>
    </recommendedName>
</protein>
<name>A0A6A6L2B6_HEVBR</name>
<dbReference type="AlphaFoldDB" id="A0A6A6L2B6"/>